<protein>
    <submittedName>
        <fullName evidence="5">Peroxisomal biogenesis factor 11</fullName>
    </submittedName>
</protein>
<keyword evidence="3" id="KW-0576">Peroxisome</keyword>
<keyword evidence="2" id="KW-0472">Membrane</keyword>
<dbReference type="AlphaFoldDB" id="A0A9P4V0Z6"/>
<dbReference type="Proteomes" id="UP000799444">
    <property type="component" value="Unassembled WGS sequence"/>
</dbReference>
<proteinExistence type="predicted"/>
<dbReference type="GO" id="GO:0005778">
    <property type="term" value="C:peroxisomal membrane"/>
    <property type="evidence" value="ECO:0007669"/>
    <property type="project" value="UniProtKB-SubCell"/>
</dbReference>
<keyword evidence="1" id="KW-0962">Peroxisome biogenesis</keyword>
<evidence type="ECO:0000256" key="2">
    <source>
        <dbReference type="ARBA" id="ARBA00023136"/>
    </source>
</evidence>
<dbReference type="EMBL" id="ML996131">
    <property type="protein sequence ID" value="KAF2735822.1"/>
    <property type="molecule type" value="Genomic_DNA"/>
</dbReference>
<dbReference type="PANTHER" id="PTHR12652">
    <property type="entry name" value="PEROXISOMAL BIOGENESIS FACTOR 11"/>
    <property type="match status" value="1"/>
</dbReference>
<evidence type="ECO:0000256" key="1">
    <source>
        <dbReference type="ARBA" id="ARBA00022593"/>
    </source>
</evidence>
<dbReference type="InterPro" id="IPR008733">
    <property type="entry name" value="PEX11"/>
</dbReference>
<dbReference type="OrthoDB" id="411017at2759"/>
<organism evidence="5 6">
    <name type="scientific">Polyplosphaeria fusca</name>
    <dbReference type="NCBI Taxonomy" id="682080"/>
    <lineage>
        <taxon>Eukaryota</taxon>
        <taxon>Fungi</taxon>
        <taxon>Dikarya</taxon>
        <taxon>Ascomycota</taxon>
        <taxon>Pezizomycotina</taxon>
        <taxon>Dothideomycetes</taxon>
        <taxon>Pleosporomycetidae</taxon>
        <taxon>Pleosporales</taxon>
        <taxon>Tetraplosphaeriaceae</taxon>
        <taxon>Polyplosphaeria</taxon>
    </lineage>
</organism>
<gene>
    <name evidence="5" type="ORF">EJ04DRAFT_522475</name>
</gene>
<evidence type="ECO:0000256" key="3">
    <source>
        <dbReference type="ARBA" id="ARBA00023140"/>
    </source>
</evidence>
<accession>A0A9P4V0Z6</accession>
<dbReference type="GO" id="GO:0016559">
    <property type="term" value="P:peroxisome fission"/>
    <property type="evidence" value="ECO:0007669"/>
    <property type="project" value="InterPro"/>
</dbReference>
<name>A0A9P4V0Z6_9PLEO</name>
<reference evidence="5" key="1">
    <citation type="journal article" date="2020" name="Stud. Mycol.">
        <title>101 Dothideomycetes genomes: a test case for predicting lifestyles and emergence of pathogens.</title>
        <authorList>
            <person name="Haridas S."/>
            <person name="Albert R."/>
            <person name="Binder M."/>
            <person name="Bloem J."/>
            <person name="Labutti K."/>
            <person name="Salamov A."/>
            <person name="Andreopoulos B."/>
            <person name="Baker S."/>
            <person name="Barry K."/>
            <person name="Bills G."/>
            <person name="Bluhm B."/>
            <person name="Cannon C."/>
            <person name="Castanera R."/>
            <person name="Culley D."/>
            <person name="Daum C."/>
            <person name="Ezra D."/>
            <person name="Gonzalez J."/>
            <person name="Henrissat B."/>
            <person name="Kuo A."/>
            <person name="Liang C."/>
            <person name="Lipzen A."/>
            <person name="Lutzoni F."/>
            <person name="Magnuson J."/>
            <person name="Mondo S."/>
            <person name="Nolan M."/>
            <person name="Ohm R."/>
            <person name="Pangilinan J."/>
            <person name="Park H.-J."/>
            <person name="Ramirez L."/>
            <person name="Alfaro M."/>
            <person name="Sun H."/>
            <person name="Tritt A."/>
            <person name="Yoshinaga Y."/>
            <person name="Zwiers L.-H."/>
            <person name="Turgeon B."/>
            <person name="Goodwin S."/>
            <person name="Spatafora J."/>
            <person name="Crous P."/>
            <person name="Grigoriev I."/>
        </authorList>
    </citation>
    <scope>NUCLEOTIDE SEQUENCE</scope>
    <source>
        <strain evidence="5">CBS 125425</strain>
    </source>
</reference>
<evidence type="ECO:0000256" key="4">
    <source>
        <dbReference type="ARBA" id="ARBA00046271"/>
    </source>
</evidence>
<evidence type="ECO:0000313" key="5">
    <source>
        <dbReference type="EMBL" id="KAF2735822.1"/>
    </source>
</evidence>
<sequence>MVADALIYHPTVAHYLKFVSTTVGRDKVLRTLQYFSRFLAWYLYRTNHPQSTISPFEATKKQFGLTRKLMRVGKFVEHFKAAAIASDNKSMDPVLRYTAIGRQLGYAGYMLFDNATVLDATSIKKFAASQRLLREAYRAWFAGISCSIVSSLYSLYKLRERSLNISEKDGEGVVEKKKVAKELNAVRIQLISDLCDITVPSAALGWANFDDGFVGLAGTVSSLLGVYGQWKKTA</sequence>
<comment type="caution">
    <text evidence="5">The sequence shown here is derived from an EMBL/GenBank/DDBJ whole genome shotgun (WGS) entry which is preliminary data.</text>
</comment>
<comment type="subcellular location">
    <subcellularLocation>
        <location evidence="4">Peroxisome membrane</location>
    </subcellularLocation>
</comment>
<dbReference type="Pfam" id="PF05648">
    <property type="entry name" value="PEX11"/>
    <property type="match status" value="1"/>
</dbReference>
<keyword evidence="6" id="KW-1185">Reference proteome</keyword>
<evidence type="ECO:0000313" key="6">
    <source>
        <dbReference type="Proteomes" id="UP000799444"/>
    </source>
</evidence>
<dbReference type="PANTHER" id="PTHR12652:SF50">
    <property type="entry name" value="PEROXIN 11"/>
    <property type="match status" value="1"/>
</dbReference>